<evidence type="ECO:0000259" key="7">
    <source>
        <dbReference type="PROSITE" id="PS50850"/>
    </source>
</evidence>
<feature type="transmembrane region" description="Helical" evidence="6">
    <location>
        <begin position="123"/>
        <end position="145"/>
    </location>
</feature>
<keyword evidence="9" id="KW-1185">Reference proteome</keyword>
<feature type="transmembrane region" description="Helical" evidence="6">
    <location>
        <begin position="12"/>
        <end position="33"/>
    </location>
</feature>
<dbReference type="GO" id="GO:0005886">
    <property type="term" value="C:plasma membrane"/>
    <property type="evidence" value="ECO:0007669"/>
    <property type="project" value="TreeGrafter"/>
</dbReference>
<dbReference type="InterPro" id="IPR005828">
    <property type="entry name" value="MFS_sugar_transport-like"/>
</dbReference>
<feature type="transmembrane region" description="Helical" evidence="6">
    <location>
        <begin position="369"/>
        <end position="395"/>
    </location>
</feature>
<sequence length="470" mass="51218">TSMAKINSPYCIFVMVVTEVTTFVSFGMALAALNPTKASILIFINDSHVERYNTPATNGFSQMIITLAQAMLIVGTVIGSIAVRFLLTVLSRRQNMLSVHVLMIIASVCMGPLPILLNSYEILIVGRFLSGISRGLAFASCPLYIAETANRQTLFLWQSPTGWLMQFGVLLSNTIGHVNVMGGTDLWPYFMVAPGVLSVFYVACYYWMPETPPYILRQDNKIERETEAMKLLSKLRCGAKDVLQTELQDLQDEIVADKAVQKATVLQIARNPKYRMQLIVCTVVMGSLQASGIQLISQYTDDIFIEASIQQNIAFLAGTFGFSMLASICGTFILLRVGGRKIMILGLSTIIVALVGLATATFANQVPGMGYLSIGSTVLHLGGIAIGPSLTIFSLSSELSTQVVRPTALWVAGIVFWIEGSIASFGAPYMLKATGGFTYILFLVLTILVLVFIVRVVPDTRGKTVAEIQR</sequence>
<dbReference type="PROSITE" id="PS50850">
    <property type="entry name" value="MFS"/>
    <property type="match status" value="1"/>
</dbReference>
<dbReference type="InParanoid" id="H2YGS0"/>
<dbReference type="HOGENOM" id="CLU_001265_30_11_1"/>
<dbReference type="Gene3D" id="1.20.1250.20">
    <property type="entry name" value="MFS general substrate transporter like domains"/>
    <property type="match status" value="1"/>
</dbReference>
<dbReference type="InterPro" id="IPR045263">
    <property type="entry name" value="GLUT"/>
</dbReference>
<feature type="transmembrane region" description="Helical" evidence="6">
    <location>
        <begin position="407"/>
        <end position="431"/>
    </location>
</feature>
<dbReference type="Proteomes" id="UP000007875">
    <property type="component" value="Unassembled WGS sequence"/>
</dbReference>
<evidence type="ECO:0000256" key="5">
    <source>
        <dbReference type="ARBA" id="ARBA00023136"/>
    </source>
</evidence>
<dbReference type="GO" id="GO:0046323">
    <property type="term" value="P:D-glucose import"/>
    <property type="evidence" value="ECO:0007669"/>
    <property type="project" value="TreeGrafter"/>
</dbReference>
<keyword evidence="4 6" id="KW-1133">Transmembrane helix</keyword>
<keyword evidence="2" id="KW-0813">Transport</keyword>
<feature type="transmembrane region" description="Helical" evidence="6">
    <location>
        <begin position="278"/>
        <end position="297"/>
    </location>
</feature>
<dbReference type="STRING" id="51511.ENSCSAVP00000004519"/>
<dbReference type="AlphaFoldDB" id="H2YGS0"/>
<feature type="transmembrane region" description="Helical" evidence="6">
    <location>
        <begin position="342"/>
        <end position="363"/>
    </location>
</feature>
<keyword evidence="5 6" id="KW-0472">Membrane</keyword>
<reference evidence="8" key="2">
    <citation type="submission" date="2025-08" db="UniProtKB">
        <authorList>
            <consortium name="Ensembl"/>
        </authorList>
    </citation>
    <scope>IDENTIFICATION</scope>
</reference>
<feature type="transmembrane region" description="Helical" evidence="6">
    <location>
        <begin position="437"/>
        <end position="457"/>
    </location>
</feature>
<evidence type="ECO:0000256" key="4">
    <source>
        <dbReference type="ARBA" id="ARBA00022989"/>
    </source>
</evidence>
<keyword evidence="3 6" id="KW-0812">Transmembrane</keyword>
<evidence type="ECO:0000256" key="6">
    <source>
        <dbReference type="SAM" id="Phobius"/>
    </source>
</evidence>
<feature type="transmembrane region" description="Helical" evidence="6">
    <location>
        <begin position="154"/>
        <end position="175"/>
    </location>
</feature>
<dbReference type="GO" id="GO:0055056">
    <property type="term" value="F:D-glucose transmembrane transporter activity"/>
    <property type="evidence" value="ECO:0007669"/>
    <property type="project" value="TreeGrafter"/>
</dbReference>
<comment type="subcellular location">
    <subcellularLocation>
        <location evidence="1">Membrane</location>
        <topology evidence="1">Multi-pass membrane protein</topology>
    </subcellularLocation>
</comment>
<feature type="transmembrane region" description="Helical" evidence="6">
    <location>
        <begin position="313"/>
        <end position="335"/>
    </location>
</feature>
<dbReference type="PANTHER" id="PTHR23503">
    <property type="entry name" value="SOLUTE CARRIER FAMILY 2"/>
    <property type="match status" value="1"/>
</dbReference>
<dbReference type="OMA" id="HRTWMAG"/>
<evidence type="ECO:0000256" key="2">
    <source>
        <dbReference type="ARBA" id="ARBA00022448"/>
    </source>
</evidence>
<dbReference type="GO" id="GO:0070837">
    <property type="term" value="P:dehydroascorbic acid transport"/>
    <property type="evidence" value="ECO:0007669"/>
    <property type="project" value="TreeGrafter"/>
</dbReference>
<proteinExistence type="predicted"/>
<dbReference type="Ensembl" id="ENSCSAVT00000004585.1">
    <property type="protein sequence ID" value="ENSCSAVP00000004519.1"/>
    <property type="gene ID" value="ENSCSAVG00000002684.1"/>
</dbReference>
<reference evidence="8" key="3">
    <citation type="submission" date="2025-09" db="UniProtKB">
        <authorList>
            <consortium name="Ensembl"/>
        </authorList>
    </citation>
    <scope>IDENTIFICATION</scope>
</reference>
<evidence type="ECO:0000313" key="9">
    <source>
        <dbReference type="Proteomes" id="UP000007875"/>
    </source>
</evidence>
<feature type="transmembrane region" description="Helical" evidence="6">
    <location>
        <begin position="187"/>
        <end position="208"/>
    </location>
</feature>
<dbReference type="GeneTree" id="ENSGT00940000166877"/>
<evidence type="ECO:0000313" key="8">
    <source>
        <dbReference type="Ensembl" id="ENSCSAVP00000004519.1"/>
    </source>
</evidence>
<feature type="transmembrane region" description="Helical" evidence="6">
    <location>
        <begin position="99"/>
        <end position="117"/>
    </location>
</feature>
<feature type="domain" description="Major facilitator superfamily (MFS) profile" evidence="7">
    <location>
        <begin position="20"/>
        <end position="461"/>
    </location>
</feature>
<evidence type="ECO:0000256" key="1">
    <source>
        <dbReference type="ARBA" id="ARBA00004141"/>
    </source>
</evidence>
<dbReference type="SUPFAM" id="SSF103473">
    <property type="entry name" value="MFS general substrate transporter"/>
    <property type="match status" value="1"/>
</dbReference>
<name>H2YGS0_CIOSA</name>
<dbReference type="PANTHER" id="PTHR23503:SF8">
    <property type="entry name" value="FACILITATED GLUCOSE TRANSPORTER PROTEIN 1"/>
    <property type="match status" value="1"/>
</dbReference>
<evidence type="ECO:0000256" key="3">
    <source>
        <dbReference type="ARBA" id="ARBA00022692"/>
    </source>
</evidence>
<dbReference type="InterPro" id="IPR020846">
    <property type="entry name" value="MFS_dom"/>
</dbReference>
<feature type="transmembrane region" description="Helical" evidence="6">
    <location>
        <begin position="63"/>
        <end position="87"/>
    </location>
</feature>
<reference evidence="9" key="1">
    <citation type="submission" date="2003-08" db="EMBL/GenBank/DDBJ databases">
        <authorList>
            <person name="Birren B."/>
            <person name="Nusbaum C."/>
            <person name="Abebe A."/>
            <person name="Abouelleil A."/>
            <person name="Adekoya E."/>
            <person name="Ait-zahra M."/>
            <person name="Allen N."/>
            <person name="Allen T."/>
            <person name="An P."/>
            <person name="Anderson M."/>
            <person name="Anderson S."/>
            <person name="Arachchi H."/>
            <person name="Armbruster J."/>
            <person name="Bachantsang P."/>
            <person name="Baldwin J."/>
            <person name="Barry A."/>
            <person name="Bayul T."/>
            <person name="Blitshsteyn B."/>
            <person name="Bloom T."/>
            <person name="Blye J."/>
            <person name="Boguslavskiy L."/>
            <person name="Borowsky M."/>
            <person name="Boukhgalter B."/>
            <person name="Brunache A."/>
            <person name="Butler J."/>
            <person name="Calixte N."/>
            <person name="Calvo S."/>
            <person name="Camarata J."/>
            <person name="Campo K."/>
            <person name="Chang J."/>
            <person name="Cheshatsang Y."/>
            <person name="Citroen M."/>
            <person name="Collymore A."/>
            <person name="Considine T."/>
            <person name="Cook A."/>
            <person name="Cooke P."/>
            <person name="Corum B."/>
            <person name="Cuomo C."/>
            <person name="David R."/>
            <person name="Dawoe T."/>
            <person name="Degray S."/>
            <person name="Dodge S."/>
            <person name="Dooley K."/>
            <person name="Dorje P."/>
            <person name="Dorjee K."/>
            <person name="Dorris L."/>
            <person name="Duffey N."/>
            <person name="Dupes A."/>
            <person name="Elkins T."/>
            <person name="Engels R."/>
            <person name="Erickson J."/>
            <person name="Farina A."/>
            <person name="Faro S."/>
            <person name="Ferreira P."/>
            <person name="Fischer H."/>
            <person name="Fitzgerald M."/>
            <person name="Foley K."/>
            <person name="Gage D."/>
            <person name="Galagan J."/>
            <person name="Gearin G."/>
            <person name="Gnerre S."/>
            <person name="Gnirke A."/>
            <person name="Goyette A."/>
            <person name="Graham J."/>
            <person name="Grandbois E."/>
            <person name="Gyaltsen K."/>
            <person name="Hafez N."/>
            <person name="Hagopian D."/>
            <person name="Hagos B."/>
            <person name="Hall J."/>
            <person name="Hatcher B."/>
            <person name="Heller A."/>
            <person name="Higgins H."/>
            <person name="Honan T."/>
            <person name="Horn A."/>
            <person name="Houde N."/>
            <person name="Hughes L."/>
            <person name="Hulme W."/>
            <person name="Husby E."/>
            <person name="Iliev I."/>
            <person name="Jaffe D."/>
            <person name="Jones C."/>
            <person name="Kamal M."/>
            <person name="Kamat A."/>
            <person name="Kamvysselis M."/>
            <person name="Karlsson E."/>
            <person name="Kells C."/>
            <person name="Kieu A."/>
            <person name="Kisner P."/>
            <person name="Kodira C."/>
            <person name="Kulbokas E."/>
            <person name="Labutti K."/>
            <person name="Lama D."/>
            <person name="Landers T."/>
            <person name="Leger J."/>
            <person name="Levine S."/>
            <person name="Lewis D."/>
            <person name="Lewis T."/>
            <person name="Lindblad-toh K."/>
            <person name="Liu X."/>
            <person name="Lokyitsang T."/>
            <person name="Lokyitsang Y."/>
            <person name="Lucien O."/>
            <person name="Lui A."/>
            <person name="Ma L.J."/>
            <person name="Mabbitt R."/>
            <person name="Macdonald J."/>
            <person name="Maclean C."/>
            <person name="Major J."/>
            <person name="Manning J."/>
            <person name="Marabella R."/>
            <person name="Maru K."/>
            <person name="Matthews C."/>
            <person name="Mauceli E."/>
            <person name="Mccarthy M."/>
            <person name="Mcdonough S."/>
            <person name="Mcghee T."/>
            <person name="Meldrim J."/>
            <person name="Meneus L."/>
            <person name="Mesirov J."/>
            <person name="Mihalev A."/>
            <person name="Mihova T."/>
            <person name="Mikkelsen T."/>
            <person name="Mlenga V."/>
            <person name="Moru K."/>
            <person name="Mozes J."/>
            <person name="Mulrain L."/>
            <person name="Munson G."/>
            <person name="Naylor J."/>
            <person name="Newes C."/>
            <person name="Nguyen C."/>
            <person name="Nguyen N."/>
            <person name="Nguyen T."/>
            <person name="Nicol R."/>
            <person name="Nielsen C."/>
            <person name="Nizzari M."/>
            <person name="Norbu C."/>
            <person name="Norbu N."/>
            <person name="O'donnell P."/>
            <person name="Okoawo O."/>
            <person name="O'leary S."/>
            <person name="Omotosho B."/>
            <person name="O'neill K."/>
            <person name="Osman S."/>
            <person name="Parker S."/>
            <person name="Perrin D."/>
            <person name="Phunkhang P."/>
            <person name="Piqani B."/>
            <person name="Purcell S."/>
            <person name="Rachupka T."/>
            <person name="Ramasamy U."/>
            <person name="Rameau R."/>
            <person name="Ray V."/>
            <person name="Raymond C."/>
            <person name="Retta R."/>
            <person name="Richardson S."/>
            <person name="Rise C."/>
            <person name="Rodriguez J."/>
            <person name="Rogers J."/>
            <person name="Rogov P."/>
            <person name="Rutman M."/>
            <person name="Schupbach R."/>
            <person name="Seaman C."/>
            <person name="Settipalli S."/>
            <person name="Sharpe T."/>
            <person name="Sheridan J."/>
            <person name="Sherpa N."/>
            <person name="Shi J."/>
            <person name="Smirnov S."/>
            <person name="Smith C."/>
            <person name="Sougnez C."/>
            <person name="Spencer B."/>
            <person name="Stalker J."/>
            <person name="Stange-thomann N."/>
            <person name="Stavropoulos S."/>
            <person name="Stetson K."/>
            <person name="Stone C."/>
            <person name="Stone S."/>
            <person name="Stubbs M."/>
            <person name="Talamas J."/>
            <person name="Tchuinga P."/>
            <person name="Tenzing P."/>
            <person name="Tesfaye S."/>
            <person name="Theodore J."/>
            <person name="Thoulutsang Y."/>
            <person name="Topham K."/>
            <person name="Towey S."/>
            <person name="Tsamla T."/>
            <person name="Tsomo N."/>
            <person name="Vallee D."/>
            <person name="Vassiliev H."/>
            <person name="Venkataraman V."/>
            <person name="Vinson J."/>
            <person name="Vo A."/>
            <person name="Wade C."/>
            <person name="Wang S."/>
            <person name="Wangchuk T."/>
            <person name="Wangdi T."/>
            <person name="Whittaker C."/>
            <person name="Wilkinson J."/>
            <person name="Wu Y."/>
            <person name="Wyman D."/>
            <person name="Yadav S."/>
            <person name="Yang S."/>
            <person name="Yang X."/>
            <person name="Yeager S."/>
            <person name="Yee E."/>
            <person name="Young G."/>
            <person name="Zainoun J."/>
            <person name="Zembeck L."/>
            <person name="Zimmer A."/>
            <person name="Zody M."/>
            <person name="Lander E."/>
        </authorList>
    </citation>
    <scope>NUCLEOTIDE SEQUENCE [LARGE SCALE GENOMIC DNA]</scope>
</reference>
<protein>
    <recommendedName>
        <fullName evidence="7">Major facilitator superfamily (MFS) profile domain-containing protein</fullName>
    </recommendedName>
</protein>
<dbReference type="Pfam" id="PF00083">
    <property type="entry name" value="Sugar_tr"/>
    <property type="match status" value="1"/>
</dbReference>
<accession>H2YGS0</accession>
<dbReference type="InterPro" id="IPR036259">
    <property type="entry name" value="MFS_trans_sf"/>
</dbReference>
<organism evidence="8 9">
    <name type="scientific">Ciona savignyi</name>
    <name type="common">Pacific transparent sea squirt</name>
    <dbReference type="NCBI Taxonomy" id="51511"/>
    <lineage>
        <taxon>Eukaryota</taxon>
        <taxon>Metazoa</taxon>
        <taxon>Chordata</taxon>
        <taxon>Tunicata</taxon>
        <taxon>Ascidiacea</taxon>
        <taxon>Phlebobranchia</taxon>
        <taxon>Cionidae</taxon>
        <taxon>Ciona</taxon>
    </lineage>
</organism>
<dbReference type="eggNOG" id="KOG0569">
    <property type="taxonomic scope" value="Eukaryota"/>
</dbReference>